<evidence type="ECO:0000256" key="1">
    <source>
        <dbReference type="ARBA" id="ARBA00022801"/>
    </source>
</evidence>
<dbReference type="PROSITE" id="PS00708">
    <property type="entry name" value="PRO_ENDOPEP_SER"/>
    <property type="match status" value="1"/>
</dbReference>
<dbReference type="Gene3D" id="2.120.10.30">
    <property type="entry name" value="TolB, C-terminal domain"/>
    <property type="match status" value="2"/>
</dbReference>
<proteinExistence type="predicted"/>
<comment type="function">
    <text evidence="5">This enzyme catalyzes the hydrolysis of the N-terminal peptide bond of an N-acetylated peptide to generate an N-acetylated amino acid and a peptide with a free N-terminus. It preferentially cleaves off Ac-Ala, Ac-Met and Ac-Ser. Also, involved in the degradation of oxidized and glycated proteins.</text>
</comment>
<evidence type="ECO:0000313" key="7">
    <source>
        <dbReference type="EMBL" id="PSB33689.1"/>
    </source>
</evidence>
<dbReference type="InterPro" id="IPR001375">
    <property type="entry name" value="Peptidase_S9_cat"/>
</dbReference>
<dbReference type="InterPro" id="IPR002470">
    <property type="entry name" value="Peptidase_S9A"/>
</dbReference>
<protein>
    <recommendedName>
        <fullName evidence="4">Acyl-peptide hydrolase</fullName>
    </recommendedName>
    <alternativeName>
        <fullName evidence="3">Acylaminoacyl-peptidase</fullName>
    </alternativeName>
</protein>
<reference evidence="8" key="1">
    <citation type="submission" date="2018-02" db="EMBL/GenBank/DDBJ databases">
        <authorList>
            <person name="Moore K."/>
            <person name="Momper L."/>
        </authorList>
    </citation>
    <scope>NUCLEOTIDE SEQUENCE [LARGE SCALE GENOMIC DNA]</scope>
    <source>
        <strain evidence="8">ULC18</strain>
    </source>
</reference>
<evidence type="ECO:0000313" key="8">
    <source>
        <dbReference type="Proteomes" id="UP000239576"/>
    </source>
</evidence>
<dbReference type="PRINTS" id="PR00862">
    <property type="entry name" value="PROLIGOPTASE"/>
</dbReference>
<dbReference type="InterPro" id="IPR002471">
    <property type="entry name" value="Pept_S9_AS"/>
</dbReference>
<dbReference type="GO" id="GO:0004252">
    <property type="term" value="F:serine-type endopeptidase activity"/>
    <property type="evidence" value="ECO:0007669"/>
    <property type="project" value="InterPro"/>
</dbReference>
<dbReference type="InterPro" id="IPR011042">
    <property type="entry name" value="6-blade_b-propeller_TolB-like"/>
</dbReference>
<comment type="caution">
    <text evidence="7">The sequence shown here is derived from an EMBL/GenBank/DDBJ whole genome shotgun (WGS) entry which is preliminary data.</text>
</comment>
<dbReference type="PANTHER" id="PTHR42776">
    <property type="entry name" value="SERINE PEPTIDASE S9 FAMILY MEMBER"/>
    <property type="match status" value="1"/>
</dbReference>
<dbReference type="AlphaFoldDB" id="A0A2T1ELR8"/>
<dbReference type="InterPro" id="IPR029058">
    <property type="entry name" value="AB_hydrolase_fold"/>
</dbReference>
<reference evidence="7 8" key="2">
    <citation type="submission" date="2018-03" db="EMBL/GenBank/DDBJ databases">
        <title>The ancient ancestry and fast evolution of plastids.</title>
        <authorList>
            <person name="Moore K.R."/>
            <person name="Magnabosco C."/>
            <person name="Momper L."/>
            <person name="Gold D.A."/>
            <person name="Bosak T."/>
            <person name="Fournier G.P."/>
        </authorList>
    </citation>
    <scope>NUCLEOTIDE SEQUENCE [LARGE SCALE GENOMIC DNA]</scope>
    <source>
        <strain evidence="7 8">ULC18</strain>
    </source>
</reference>
<name>A0A2T1ELR8_9CYAN</name>
<accession>A0A2T1ELR8</accession>
<dbReference type="PANTHER" id="PTHR42776:SF27">
    <property type="entry name" value="DIPEPTIDYL PEPTIDASE FAMILY MEMBER 6"/>
    <property type="match status" value="1"/>
</dbReference>
<dbReference type="RefSeq" id="WP_106255050.1">
    <property type="nucleotide sequence ID" value="NZ_CAWNSW010000080.1"/>
</dbReference>
<feature type="domain" description="Peptidase S9 prolyl oligopeptidase catalytic" evidence="6">
    <location>
        <begin position="401"/>
        <end position="603"/>
    </location>
</feature>
<evidence type="ECO:0000256" key="4">
    <source>
        <dbReference type="ARBA" id="ARBA00032596"/>
    </source>
</evidence>
<dbReference type="SUPFAM" id="SSF53474">
    <property type="entry name" value="alpha/beta-Hydrolases"/>
    <property type="match status" value="1"/>
</dbReference>
<dbReference type="SUPFAM" id="SSF82171">
    <property type="entry name" value="DPP6 N-terminal domain-like"/>
    <property type="match status" value="1"/>
</dbReference>
<evidence type="ECO:0000256" key="2">
    <source>
        <dbReference type="ARBA" id="ARBA00022990"/>
    </source>
</evidence>
<keyword evidence="2" id="KW-0007">Acetylation</keyword>
<sequence length="607" mass="66665">MLKPPDFSDEALWKQRFRTPKILWAQLAAAEPQRGLVCTNASGVNQLYAWSVATQQLRQLTTHPEGKSRGQIAANGRYVFYLEDQQGNELGHYVRVPFAGGKPQDLTPTLPPYASTSLSEARSGRLLGLIAADATGFQLYLLDQTSDDQLAPPRLLWRSPALCGGLTFSADGTVVVVATTERTGTRAFSLLAWETASGKLICELYEDDTSFSPIGFSPLAGDQRLLVTSDRSGFNRPVLWQPASGAVVELPLADVPGELDVWDWSADGSQLLLCAVQQACYRLLTYSFVTQQAQPLHQPQGTFGSGQFTASGEVLVTFSNADQPFHLLALQPKTQETRTVLAAGSAPPGRPWRSVTFPSLDGVAIQAWLALPDSEPPFPTILHAHGGPTSVTTEVFAPGCQVWLDHGFAWLSVNYRGSTTFGREFERAIWGQLGHLEVEDLVAARHWLVAQGLAQTDAIFLTGGSYGGYLTLQTLGKYPDLWAGGMADVAIADWFLMYEDQAETMRGTQRSLFGGTPQEKPEAHRAASPITYAEQVTAPILVIQGRHDTRCPARQMQVYEAKLRSLGKAIDVHWFDAGHVMGHNEQNLRDQETRLRFVYQVLQQPQR</sequence>
<gene>
    <name evidence="7" type="ORF">C7B82_04185</name>
</gene>
<dbReference type="Proteomes" id="UP000239576">
    <property type="component" value="Unassembled WGS sequence"/>
</dbReference>
<dbReference type="EMBL" id="PVWK01000017">
    <property type="protein sequence ID" value="PSB33689.1"/>
    <property type="molecule type" value="Genomic_DNA"/>
</dbReference>
<dbReference type="GO" id="GO:0006508">
    <property type="term" value="P:proteolysis"/>
    <property type="evidence" value="ECO:0007669"/>
    <property type="project" value="InterPro"/>
</dbReference>
<organism evidence="7 8">
    <name type="scientific">Stenomitos frigidus ULC18</name>
    <dbReference type="NCBI Taxonomy" id="2107698"/>
    <lineage>
        <taxon>Bacteria</taxon>
        <taxon>Bacillati</taxon>
        <taxon>Cyanobacteriota</taxon>
        <taxon>Cyanophyceae</taxon>
        <taxon>Leptolyngbyales</taxon>
        <taxon>Leptolyngbyaceae</taxon>
        <taxon>Stenomitos</taxon>
    </lineage>
</organism>
<evidence type="ECO:0000256" key="3">
    <source>
        <dbReference type="ARBA" id="ARBA00032284"/>
    </source>
</evidence>
<evidence type="ECO:0000256" key="5">
    <source>
        <dbReference type="ARBA" id="ARBA00045885"/>
    </source>
</evidence>
<keyword evidence="1" id="KW-0378">Hydrolase</keyword>
<dbReference type="Gene3D" id="3.40.50.1820">
    <property type="entry name" value="alpha/beta hydrolase"/>
    <property type="match status" value="1"/>
</dbReference>
<evidence type="ECO:0000259" key="6">
    <source>
        <dbReference type="Pfam" id="PF00326"/>
    </source>
</evidence>
<dbReference type="OrthoDB" id="108903at2"/>
<keyword evidence="8" id="KW-1185">Reference proteome</keyword>
<dbReference type="Pfam" id="PF00326">
    <property type="entry name" value="Peptidase_S9"/>
    <property type="match status" value="1"/>
</dbReference>